<dbReference type="InterPro" id="IPR001296">
    <property type="entry name" value="Glyco_trans_1"/>
</dbReference>
<keyword evidence="3" id="KW-0328">Glycosyltransferase</keyword>
<dbReference type="STRING" id="1742972.COMA1_10697"/>
<dbReference type="Pfam" id="PF13579">
    <property type="entry name" value="Glyco_trans_4_4"/>
    <property type="match status" value="1"/>
</dbReference>
<dbReference type="EMBL" id="CZQA01000001">
    <property type="protein sequence ID" value="CUS32579.1"/>
    <property type="molecule type" value="Genomic_DNA"/>
</dbReference>
<dbReference type="EC" id="2.4.-.-" evidence="3"/>
<organism evidence="3 4">
    <name type="scientific">Candidatus Nitrospira nitrosa</name>
    <dbReference type="NCBI Taxonomy" id="1742972"/>
    <lineage>
        <taxon>Bacteria</taxon>
        <taxon>Pseudomonadati</taxon>
        <taxon>Nitrospirota</taxon>
        <taxon>Nitrospiria</taxon>
        <taxon>Nitrospirales</taxon>
        <taxon>Nitrospiraceae</taxon>
        <taxon>Nitrospira</taxon>
    </lineage>
</organism>
<reference evidence="3 4" key="1">
    <citation type="submission" date="2015-10" db="EMBL/GenBank/DDBJ databases">
        <authorList>
            <person name="Gilbert D.G."/>
        </authorList>
    </citation>
    <scope>NUCLEOTIDE SEQUENCE [LARGE SCALE GENOMIC DNA]</scope>
    <source>
        <strain evidence="3">COMA1</strain>
    </source>
</reference>
<dbReference type="RefSeq" id="WP_245630827.1">
    <property type="nucleotide sequence ID" value="NZ_CZQA01000001.1"/>
</dbReference>
<evidence type="ECO:0000313" key="3">
    <source>
        <dbReference type="EMBL" id="CUS32579.1"/>
    </source>
</evidence>
<sequence length="414" mass="46015">MTIAPIRLVHVTTVPLSLRFVAGQAAYMRARGFESHAVSSPGEPLAQFAAEESVTVHPVSMARRITPLRDLVALFQLWRLFRRLRPHIVHAHTPKGGLLGMIAARLAGVPVRIYHMHGLPFITATGLTRRILMATEFVSCRMASQVLCVSRSVEAMAVDLQLSPPKKIHVLLQGSCNGVDAEREFNPDRANGAVRSETRRRYGIPMDATVIGFVGRLARAKGLVELNDAWTILRKEHPDLYLLLIGPEEPGDPPPPGVLERLRTDSRVRFTGENWETPPLYNAMDVLVLPTHREGFPLVLLEAAAMGLSIVATRATGCLDAVQDNMTGTLVPVADASALAVGLNRYVCDPVLRRRHGKAAREWVLREFRPENIWQAVYHEYVRWLLSKGFTPQGEAPLAWSDNAQADRPREQWS</sequence>
<gene>
    <name evidence="3" type="ORF">COMA1_10697</name>
</gene>
<name>A0A0S4L4E4_9BACT</name>
<dbReference type="AlphaFoldDB" id="A0A0S4L4E4"/>
<dbReference type="GO" id="GO:0016758">
    <property type="term" value="F:hexosyltransferase activity"/>
    <property type="evidence" value="ECO:0007669"/>
    <property type="project" value="TreeGrafter"/>
</dbReference>
<dbReference type="PANTHER" id="PTHR45947:SF3">
    <property type="entry name" value="SULFOQUINOVOSYL TRANSFERASE SQD2"/>
    <property type="match status" value="1"/>
</dbReference>
<dbReference type="Proteomes" id="UP000199032">
    <property type="component" value="Unassembled WGS sequence"/>
</dbReference>
<evidence type="ECO:0000259" key="2">
    <source>
        <dbReference type="Pfam" id="PF13579"/>
    </source>
</evidence>
<dbReference type="PANTHER" id="PTHR45947">
    <property type="entry name" value="SULFOQUINOVOSYL TRANSFERASE SQD2"/>
    <property type="match status" value="1"/>
</dbReference>
<dbReference type="Pfam" id="PF00534">
    <property type="entry name" value="Glycos_transf_1"/>
    <property type="match status" value="1"/>
</dbReference>
<keyword evidence="3" id="KW-0808">Transferase</keyword>
<dbReference type="InterPro" id="IPR050194">
    <property type="entry name" value="Glycosyltransferase_grp1"/>
</dbReference>
<dbReference type="SUPFAM" id="SSF53756">
    <property type="entry name" value="UDP-Glycosyltransferase/glycogen phosphorylase"/>
    <property type="match status" value="1"/>
</dbReference>
<dbReference type="CDD" id="cd03808">
    <property type="entry name" value="GT4_CapM-like"/>
    <property type="match status" value="1"/>
</dbReference>
<evidence type="ECO:0000259" key="1">
    <source>
        <dbReference type="Pfam" id="PF00534"/>
    </source>
</evidence>
<proteinExistence type="predicted"/>
<dbReference type="InterPro" id="IPR028098">
    <property type="entry name" value="Glyco_trans_4-like_N"/>
</dbReference>
<keyword evidence="4" id="KW-1185">Reference proteome</keyword>
<accession>A0A0S4L4E4</accession>
<dbReference type="Gene3D" id="3.40.50.2000">
    <property type="entry name" value="Glycogen Phosphorylase B"/>
    <property type="match status" value="2"/>
</dbReference>
<feature type="domain" description="Glycosyltransferase subfamily 4-like N-terminal" evidence="2">
    <location>
        <begin position="20"/>
        <end position="171"/>
    </location>
</feature>
<evidence type="ECO:0000313" key="4">
    <source>
        <dbReference type="Proteomes" id="UP000199032"/>
    </source>
</evidence>
<protein>
    <submittedName>
        <fullName evidence="3">Putative Capsular polysaccharide biosynthesis glycosyltransferase CapM</fullName>
        <ecNumber evidence="3">2.4.-.-</ecNumber>
    </submittedName>
</protein>
<feature type="domain" description="Glycosyl transferase family 1" evidence="1">
    <location>
        <begin position="195"/>
        <end position="363"/>
    </location>
</feature>